<gene>
    <name evidence="1" type="ORF">CDAR_506361</name>
    <name evidence="2" type="ORF">CDAR_506571</name>
</gene>
<organism evidence="2 3">
    <name type="scientific">Caerostris darwini</name>
    <dbReference type="NCBI Taxonomy" id="1538125"/>
    <lineage>
        <taxon>Eukaryota</taxon>
        <taxon>Metazoa</taxon>
        <taxon>Ecdysozoa</taxon>
        <taxon>Arthropoda</taxon>
        <taxon>Chelicerata</taxon>
        <taxon>Arachnida</taxon>
        <taxon>Araneae</taxon>
        <taxon>Araneomorphae</taxon>
        <taxon>Entelegynae</taxon>
        <taxon>Araneoidea</taxon>
        <taxon>Araneidae</taxon>
        <taxon>Caerostris</taxon>
    </lineage>
</organism>
<dbReference type="EMBL" id="BPLQ01004124">
    <property type="protein sequence ID" value="GIY05748.1"/>
    <property type="molecule type" value="Genomic_DNA"/>
</dbReference>
<keyword evidence="3" id="KW-1185">Reference proteome</keyword>
<name>A0AAV4QBV2_9ARAC</name>
<protein>
    <submittedName>
        <fullName evidence="2">Uncharacterized protein</fullName>
    </submittedName>
</protein>
<reference evidence="2 3" key="1">
    <citation type="submission" date="2021-06" db="EMBL/GenBank/DDBJ databases">
        <title>Caerostris darwini draft genome.</title>
        <authorList>
            <person name="Kono N."/>
            <person name="Arakawa K."/>
        </authorList>
    </citation>
    <scope>NUCLEOTIDE SEQUENCE [LARGE SCALE GENOMIC DNA]</scope>
</reference>
<dbReference type="Proteomes" id="UP001054837">
    <property type="component" value="Unassembled WGS sequence"/>
</dbReference>
<evidence type="ECO:0000313" key="2">
    <source>
        <dbReference type="EMBL" id="GIY05784.1"/>
    </source>
</evidence>
<dbReference type="AlphaFoldDB" id="A0AAV4QBV2"/>
<proteinExistence type="predicted"/>
<evidence type="ECO:0000313" key="3">
    <source>
        <dbReference type="Proteomes" id="UP001054837"/>
    </source>
</evidence>
<evidence type="ECO:0000313" key="1">
    <source>
        <dbReference type="EMBL" id="GIY05748.1"/>
    </source>
</evidence>
<dbReference type="EMBL" id="BPLQ01004124">
    <property type="protein sequence ID" value="GIY05784.1"/>
    <property type="molecule type" value="Genomic_DNA"/>
</dbReference>
<accession>A0AAV4QBV2</accession>
<sequence length="169" mass="19645">MEAPAIRFVFNKKYLSQFTNHYYCDLTDICIVNRLSKRAEVIAEQNLSWVLEGCELDWMHPHGEGRVKQQKNLFPHVFVAFACSCLHLSCHSPEKKRLSNFKKSLFPSHCLVGRHDSPCPLNGRMSLLCCLQDDPLRCRTKCCRLVTKGIEKKGSQLRKRSFKSMWKKI</sequence>
<comment type="caution">
    <text evidence="2">The sequence shown here is derived from an EMBL/GenBank/DDBJ whole genome shotgun (WGS) entry which is preliminary data.</text>
</comment>